<dbReference type="PANTHER" id="PTHR43658">
    <property type="entry name" value="SHORT-CHAIN DEHYDROGENASE/REDUCTASE"/>
    <property type="match status" value="1"/>
</dbReference>
<accession>A0ABV1VV90</accession>
<dbReference type="InterPro" id="IPR036291">
    <property type="entry name" value="NAD(P)-bd_dom_sf"/>
</dbReference>
<dbReference type="SUPFAM" id="SSF51735">
    <property type="entry name" value="NAD(P)-binding Rossmann-fold domains"/>
    <property type="match status" value="1"/>
</dbReference>
<organism evidence="2 3">
    <name type="scientific">Streptomyces carpinensis</name>
    <dbReference type="NCBI Taxonomy" id="66369"/>
    <lineage>
        <taxon>Bacteria</taxon>
        <taxon>Bacillati</taxon>
        <taxon>Actinomycetota</taxon>
        <taxon>Actinomycetes</taxon>
        <taxon>Kitasatosporales</taxon>
        <taxon>Streptomycetaceae</taxon>
        <taxon>Streptomyces</taxon>
    </lineage>
</organism>
<name>A0ABV1VV90_9ACTN</name>
<dbReference type="InterPro" id="IPR002347">
    <property type="entry name" value="SDR_fam"/>
</dbReference>
<keyword evidence="3" id="KW-1185">Reference proteome</keyword>
<evidence type="ECO:0000313" key="2">
    <source>
        <dbReference type="EMBL" id="MER6975850.1"/>
    </source>
</evidence>
<protein>
    <submittedName>
        <fullName evidence="2">SDR family NAD(P)-dependent oxidoreductase</fullName>
    </submittedName>
</protein>
<reference evidence="2 3" key="1">
    <citation type="submission" date="2024-06" db="EMBL/GenBank/DDBJ databases">
        <title>The Natural Products Discovery Center: Release of the First 8490 Sequenced Strains for Exploring Actinobacteria Biosynthetic Diversity.</title>
        <authorList>
            <person name="Kalkreuter E."/>
            <person name="Kautsar S.A."/>
            <person name="Yang D."/>
            <person name="Bader C.D."/>
            <person name="Teijaro C.N."/>
            <person name="Fluegel L."/>
            <person name="Davis C.M."/>
            <person name="Simpson J.R."/>
            <person name="Lauterbach L."/>
            <person name="Steele A.D."/>
            <person name="Gui C."/>
            <person name="Meng S."/>
            <person name="Li G."/>
            <person name="Viehrig K."/>
            <person name="Ye F."/>
            <person name="Su P."/>
            <person name="Kiefer A.F."/>
            <person name="Nichols A."/>
            <person name="Cepeda A.J."/>
            <person name="Yan W."/>
            <person name="Fan B."/>
            <person name="Jiang Y."/>
            <person name="Adhikari A."/>
            <person name="Zheng C.-J."/>
            <person name="Schuster L."/>
            <person name="Cowan T.M."/>
            <person name="Smanski M.J."/>
            <person name="Chevrette M.G."/>
            <person name="De Carvalho L.P.S."/>
            <person name="Shen B."/>
        </authorList>
    </citation>
    <scope>NUCLEOTIDE SEQUENCE [LARGE SCALE GENOMIC DNA]</scope>
    <source>
        <strain evidence="2 3">NPDC000634</strain>
    </source>
</reference>
<dbReference type="EMBL" id="JBEPCU010000012">
    <property type="protein sequence ID" value="MER6975850.1"/>
    <property type="molecule type" value="Genomic_DNA"/>
</dbReference>
<gene>
    <name evidence="2" type="ORF">ABT317_02020</name>
</gene>
<sequence>MKIEGNSFVVTGGASGLGLATAKRLLKDGGNVVLLDLPTSAGEQVAAELGERTAFAPADV</sequence>
<dbReference type="PANTHER" id="PTHR43658:SF8">
    <property type="entry name" value="17-BETA-HYDROXYSTEROID DEHYDROGENASE 14-RELATED"/>
    <property type="match status" value="1"/>
</dbReference>
<evidence type="ECO:0000313" key="3">
    <source>
        <dbReference type="Proteomes" id="UP001458415"/>
    </source>
</evidence>
<keyword evidence="1" id="KW-0560">Oxidoreductase</keyword>
<comment type="caution">
    <text evidence="2">The sequence shown here is derived from an EMBL/GenBank/DDBJ whole genome shotgun (WGS) entry which is preliminary data.</text>
</comment>
<dbReference type="Pfam" id="PF00106">
    <property type="entry name" value="adh_short"/>
    <property type="match status" value="1"/>
</dbReference>
<dbReference type="Proteomes" id="UP001458415">
    <property type="component" value="Unassembled WGS sequence"/>
</dbReference>
<evidence type="ECO:0000256" key="1">
    <source>
        <dbReference type="ARBA" id="ARBA00023002"/>
    </source>
</evidence>
<dbReference type="Gene3D" id="3.40.50.720">
    <property type="entry name" value="NAD(P)-binding Rossmann-like Domain"/>
    <property type="match status" value="1"/>
</dbReference>
<proteinExistence type="predicted"/>
<feature type="non-terminal residue" evidence="2">
    <location>
        <position position="60"/>
    </location>
</feature>